<evidence type="ECO:0000313" key="1">
    <source>
        <dbReference type="Proteomes" id="UP000887565"/>
    </source>
</evidence>
<reference evidence="2" key="1">
    <citation type="submission" date="2022-11" db="UniProtKB">
        <authorList>
            <consortium name="WormBaseParasite"/>
        </authorList>
    </citation>
    <scope>IDENTIFICATION</scope>
</reference>
<dbReference type="AlphaFoldDB" id="A0A915JN14"/>
<accession>A0A915JN14</accession>
<keyword evidence="1" id="KW-1185">Reference proteome</keyword>
<protein>
    <submittedName>
        <fullName evidence="2">Uncharacterized protein</fullName>
    </submittedName>
</protein>
<sequence length="118" mass="13801">MPATKLYFMDWIYIHCSFQALRRNYLHPEPGWHDFSLDPHRWTTMRDHRLTIGLGKYPKISLGYQDDPTILVNITSLKPYQPALETVKLSVHAFCAALVEIIPFSRDEIRRGLSRTNT</sequence>
<name>A0A915JN14_ROMCU</name>
<evidence type="ECO:0000313" key="2">
    <source>
        <dbReference type="WBParaSite" id="nRc.2.0.1.t27361-RA"/>
    </source>
</evidence>
<dbReference type="Proteomes" id="UP000887565">
    <property type="component" value="Unplaced"/>
</dbReference>
<organism evidence="1 2">
    <name type="scientific">Romanomermis culicivorax</name>
    <name type="common">Nematode worm</name>
    <dbReference type="NCBI Taxonomy" id="13658"/>
    <lineage>
        <taxon>Eukaryota</taxon>
        <taxon>Metazoa</taxon>
        <taxon>Ecdysozoa</taxon>
        <taxon>Nematoda</taxon>
        <taxon>Enoplea</taxon>
        <taxon>Dorylaimia</taxon>
        <taxon>Mermithida</taxon>
        <taxon>Mermithoidea</taxon>
        <taxon>Mermithidae</taxon>
        <taxon>Romanomermis</taxon>
    </lineage>
</organism>
<dbReference type="WBParaSite" id="nRc.2.0.1.t27361-RA">
    <property type="protein sequence ID" value="nRc.2.0.1.t27361-RA"/>
    <property type="gene ID" value="nRc.2.0.1.g27361"/>
</dbReference>
<proteinExistence type="predicted"/>